<dbReference type="InterPro" id="IPR010982">
    <property type="entry name" value="Lambda_DNA-bd_dom_sf"/>
</dbReference>
<reference evidence="3" key="1">
    <citation type="journal article" date="2020" name="Int. J. Syst. Evol. Microbiol.">
        <title>Alteromonas alba sp. nov., a marine bacterium isolated from the seawater of the West Pacific Ocean.</title>
        <authorList>
            <person name="Sun C."/>
            <person name="Wu Y.-H."/>
            <person name="Xamxidin M."/>
            <person name="Cheng H."/>
            <person name="Xu X.-W."/>
        </authorList>
    </citation>
    <scope>NUCLEOTIDE SEQUENCE [LARGE SCALE GENOMIC DNA]</scope>
    <source>
        <strain evidence="3">190</strain>
    </source>
</reference>
<dbReference type="CDD" id="cd00093">
    <property type="entry name" value="HTH_XRE"/>
    <property type="match status" value="1"/>
</dbReference>
<gene>
    <name evidence="2" type="ORF">C6Y40_15620</name>
</gene>
<dbReference type="PROSITE" id="PS50943">
    <property type="entry name" value="HTH_CROC1"/>
    <property type="match status" value="1"/>
</dbReference>
<dbReference type="SUPFAM" id="SSF47413">
    <property type="entry name" value="lambda repressor-like DNA-binding domains"/>
    <property type="match status" value="1"/>
</dbReference>
<dbReference type="AlphaFoldDB" id="A0A2S9V856"/>
<dbReference type="RefSeq" id="WP_105935367.1">
    <property type="nucleotide sequence ID" value="NZ_PVNP01000179.1"/>
</dbReference>
<proteinExistence type="predicted"/>
<dbReference type="EMBL" id="PVNP01000179">
    <property type="protein sequence ID" value="PRO72651.1"/>
    <property type="molecule type" value="Genomic_DNA"/>
</dbReference>
<dbReference type="Proteomes" id="UP000238949">
    <property type="component" value="Unassembled WGS sequence"/>
</dbReference>
<dbReference type="OrthoDB" id="5951507at2"/>
<dbReference type="Pfam" id="PF01381">
    <property type="entry name" value="HTH_3"/>
    <property type="match status" value="1"/>
</dbReference>
<organism evidence="2 3">
    <name type="scientific">Alteromonas alba</name>
    <dbReference type="NCBI Taxonomy" id="2079529"/>
    <lineage>
        <taxon>Bacteria</taxon>
        <taxon>Pseudomonadati</taxon>
        <taxon>Pseudomonadota</taxon>
        <taxon>Gammaproteobacteria</taxon>
        <taxon>Alteromonadales</taxon>
        <taxon>Alteromonadaceae</taxon>
        <taxon>Alteromonas/Salinimonas group</taxon>
        <taxon>Alteromonas</taxon>
    </lineage>
</organism>
<dbReference type="SMART" id="SM00530">
    <property type="entry name" value="HTH_XRE"/>
    <property type="match status" value="1"/>
</dbReference>
<dbReference type="Gene3D" id="1.10.260.40">
    <property type="entry name" value="lambda repressor-like DNA-binding domains"/>
    <property type="match status" value="1"/>
</dbReference>
<dbReference type="InterPro" id="IPR013435">
    <property type="entry name" value="Mobile_mystery_prot_A"/>
</dbReference>
<keyword evidence="3" id="KW-1185">Reference proteome</keyword>
<accession>A0A2S9V856</accession>
<evidence type="ECO:0000259" key="1">
    <source>
        <dbReference type="PROSITE" id="PS50943"/>
    </source>
</evidence>
<evidence type="ECO:0000313" key="3">
    <source>
        <dbReference type="Proteomes" id="UP000238949"/>
    </source>
</evidence>
<feature type="domain" description="HTH cro/C1-type" evidence="1">
    <location>
        <begin position="39"/>
        <end position="95"/>
    </location>
</feature>
<name>A0A2S9V856_9ALTE</name>
<protein>
    <submittedName>
        <fullName evidence="2">Mobile mystery protein A</fullName>
    </submittedName>
</protein>
<dbReference type="GO" id="GO:0003677">
    <property type="term" value="F:DNA binding"/>
    <property type="evidence" value="ECO:0007669"/>
    <property type="project" value="InterPro"/>
</dbReference>
<dbReference type="InterPro" id="IPR001387">
    <property type="entry name" value="Cro/C1-type_HTH"/>
</dbReference>
<comment type="caution">
    <text evidence="2">The sequence shown here is derived from an EMBL/GenBank/DDBJ whole genome shotgun (WGS) entry which is preliminary data.</text>
</comment>
<sequence>MSIDKIVAKQYRDRVNQAVSQFGDVAIQPNHGLPEEGWLRTVRTALGMTGTQLAKKLGVTKARVFKAEQDEPHGSVTLKSMQAMAEAMDCHFVYAIVPKHNVEDVIKQRALEKAREQVNTSSTHMTLEGQSLSKEQLEYEIERVAAQIMDKMPSDFWNEE</sequence>
<evidence type="ECO:0000313" key="2">
    <source>
        <dbReference type="EMBL" id="PRO72651.1"/>
    </source>
</evidence>
<dbReference type="NCBIfam" id="TIGR02612">
    <property type="entry name" value="mob_myst_A"/>
    <property type="match status" value="1"/>
</dbReference>